<evidence type="ECO:0000256" key="3">
    <source>
        <dbReference type="ARBA" id="ARBA00004586"/>
    </source>
</evidence>
<dbReference type="OrthoDB" id="823504at2759"/>
<evidence type="ECO:0000259" key="29">
    <source>
        <dbReference type="PROSITE" id="PS50026"/>
    </source>
</evidence>
<proteinExistence type="inferred from homology"/>
<dbReference type="InterPro" id="IPR000742">
    <property type="entry name" value="EGF"/>
</dbReference>
<evidence type="ECO:0000256" key="13">
    <source>
        <dbReference type="ARBA" id="ARBA00022723"/>
    </source>
</evidence>
<evidence type="ECO:0000256" key="26">
    <source>
        <dbReference type="PIRSR" id="PIRSR619791-2"/>
    </source>
</evidence>
<sequence>MKGSTLQIPLLMMMMMMIALIFPAYVKANTACCSFPCQNNGICSPTGRNGFICNCQNSGYYGTNCEYSTWKHWLLSFFQLLPEDIHSLLVGIPGFGCLLNMLPCRSYISRFLMQFRIGGYIHTLSYSMTVTNANDESMSLQILPSVPMNCPTPLGVAGESILPPIDDVMSLFMRSMFKPDPMGSNLLFATQADHLSHLFLKTGFSSLSEVSAMGYVYGETDRDNYLLRNHTNGKLKSQIINGEEWPPFLFESPVDMQYPTGLPQTSQFALGYEYYSVHSGHLMWSTLWLRQHNLFCDILVNEHPDWTDEQLHQAARTAVLAMNIKIIVEEYIAHMARYYYSYVYTPEAVFQDGAQCKEFMLEEFKLLLHWHQMLPDQIAFNGTAYDMKDFLFQSQFLIQFGIGPYVEALIKQSAGRVTHHNHGPATILHARKALLHARTLRLQSYNNYLRHFKLKTPKTFIELTGDWATAKELEEFYGDVEAVEFIVGVLCARRAPHAMFNLMVQEAGALLSLQSLQSSLLYMKARGLLDNYGSIIVNNIVSMASYENLICSNIKQPCPSVTLFVPWWDHYYEESFNLAEWDAEEKGCELSEF</sequence>
<evidence type="ECO:0000256" key="6">
    <source>
        <dbReference type="ARBA" id="ARBA00011738"/>
    </source>
</evidence>
<comment type="subunit">
    <text evidence="6">Homodimer.</text>
</comment>
<keyword evidence="19 26" id="KW-0408">Iron</keyword>
<keyword evidence="20" id="KW-0443">Lipid metabolism</keyword>
<keyword evidence="12 26" id="KW-0349">Heme</keyword>
<dbReference type="InterPro" id="IPR050783">
    <property type="entry name" value="Oxylipin_biosynth_metab"/>
</dbReference>
<evidence type="ECO:0000256" key="28">
    <source>
        <dbReference type="SAM" id="SignalP"/>
    </source>
</evidence>
<comment type="cofactor">
    <cofactor evidence="1">
        <name>heme b</name>
        <dbReference type="ChEBI" id="CHEBI:60344"/>
    </cofactor>
</comment>
<keyword evidence="18" id="KW-0560">Oxidoreductase</keyword>
<dbReference type="GO" id="GO:0019371">
    <property type="term" value="P:cyclooxygenase pathway"/>
    <property type="evidence" value="ECO:0007669"/>
    <property type="project" value="TreeGrafter"/>
</dbReference>
<reference evidence="30" key="1">
    <citation type="submission" date="2015-07" db="EMBL/GenBank/DDBJ databases">
        <title>MeaNS - Measles Nucleotide Surveillance Program.</title>
        <authorList>
            <person name="Tran T."/>
            <person name="Druce J."/>
        </authorList>
    </citation>
    <scope>NUCLEOTIDE SEQUENCE</scope>
    <source>
        <strain evidence="30">UCB-OBI-ISO-001</strain>
        <tissue evidence="30">Gonad</tissue>
    </source>
</reference>
<dbReference type="InterPro" id="IPR010255">
    <property type="entry name" value="Haem_peroxidase_sf"/>
</dbReference>
<dbReference type="GO" id="GO:0004666">
    <property type="term" value="F:prostaglandin-endoperoxide synthase activity"/>
    <property type="evidence" value="ECO:0007669"/>
    <property type="project" value="UniProtKB-EC"/>
</dbReference>
<evidence type="ECO:0000256" key="27">
    <source>
        <dbReference type="PROSITE-ProRule" id="PRU00076"/>
    </source>
</evidence>
<dbReference type="EC" id="1.14.99.1" evidence="7"/>
<dbReference type="GO" id="GO:0004601">
    <property type="term" value="F:peroxidase activity"/>
    <property type="evidence" value="ECO:0007669"/>
    <property type="project" value="UniProtKB-KW"/>
</dbReference>
<evidence type="ECO:0000256" key="19">
    <source>
        <dbReference type="ARBA" id="ARBA00023004"/>
    </source>
</evidence>
<dbReference type="SUPFAM" id="SSF48113">
    <property type="entry name" value="Heme-dependent peroxidases"/>
    <property type="match status" value="1"/>
</dbReference>
<comment type="catalytic activity">
    <reaction evidence="25">
        <text>(9Z,12Z)-octadecadienoate + AH2 + O2 = (13R)-hydroxy-(9Z,11E)-octadecadienoate + A + H2O</text>
        <dbReference type="Rhea" id="RHEA:75455"/>
        <dbReference type="ChEBI" id="CHEBI:13193"/>
        <dbReference type="ChEBI" id="CHEBI:15377"/>
        <dbReference type="ChEBI" id="CHEBI:15379"/>
        <dbReference type="ChEBI" id="CHEBI:17499"/>
        <dbReference type="ChEBI" id="CHEBI:30245"/>
        <dbReference type="ChEBI" id="CHEBI:136655"/>
    </reaction>
    <physiologicalReaction direction="left-to-right" evidence="25">
        <dbReference type="Rhea" id="RHEA:75456"/>
    </physiologicalReaction>
</comment>
<evidence type="ECO:0000256" key="1">
    <source>
        <dbReference type="ARBA" id="ARBA00001970"/>
    </source>
</evidence>
<comment type="caution">
    <text evidence="27">Lacks conserved residue(s) required for the propagation of feature annotation.</text>
</comment>
<dbReference type="PANTHER" id="PTHR11903">
    <property type="entry name" value="PROSTAGLANDIN G/H SYNTHASE"/>
    <property type="match status" value="1"/>
</dbReference>
<dbReference type="STRING" id="37653.A0A0L8HZ87"/>
<organism evidence="30">
    <name type="scientific">Octopus bimaculoides</name>
    <name type="common">California two-spotted octopus</name>
    <dbReference type="NCBI Taxonomy" id="37653"/>
    <lineage>
        <taxon>Eukaryota</taxon>
        <taxon>Metazoa</taxon>
        <taxon>Spiralia</taxon>
        <taxon>Lophotrochozoa</taxon>
        <taxon>Mollusca</taxon>
        <taxon>Cephalopoda</taxon>
        <taxon>Coleoidea</taxon>
        <taxon>Octopodiformes</taxon>
        <taxon>Octopoda</taxon>
        <taxon>Incirrata</taxon>
        <taxon>Octopodidae</taxon>
        <taxon>Octopus</taxon>
    </lineage>
</organism>
<comment type="similarity">
    <text evidence="5">Belongs to the prostaglandin G/H synthase family.</text>
</comment>
<dbReference type="InterPro" id="IPR037120">
    <property type="entry name" value="Haem_peroxidase_sf_animal"/>
</dbReference>
<feature type="signal peptide" evidence="28">
    <location>
        <begin position="1"/>
        <end position="28"/>
    </location>
</feature>
<dbReference type="PROSITE" id="PS50292">
    <property type="entry name" value="PEROXIDASE_3"/>
    <property type="match status" value="1"/>
</dbReference>
<keyword evidence="14" id="KW-0256">Endoplasmic reticulum</keyword>
<evidence type="ECO:0000256" key="5">
    <source>
        <dbReference type="ARBA" id="ARBA00008928"/>
    </source>
</evidence>
<keyword evidence="9" id="KW-0444">Lipid biosynthesis</keyword>
<evidence type="ECO:0000256" key="4">
    <source>
        <dbReference type="ARBA" id="ARBA00004702"/>
    </source>
</evidence>
<evidence type="ECO:0000256" key="18">
    <source>
        <dbReference type="ARBA" id="ARBA00023002"/>
    </source>
</evidence>
<keyword evidence="13 26" id="KW-0479">Metal-binding</keyword>
<name>A0A0L8HZ87_OCTBM</name>
<feature type="domain" description="EGF-like" evidence="29">
    <location>
        <begin position="29"/>
        <end position="66"/>
    </location>
</feature>
<keyword evidence="17" id="KW-0223">Dioxygenase</keyword>
<evidence type="ECO:0000256" key="15">
    <source>
        <dbReference type="ARBA" id="ARBA00022832"/>
    </source>
</evidence>
<evidence type="ECO:0000256" key="14">
    <source>
        <dbReference type="ARBA" id="ARBA00022824"/>
    </source>
</evidence>
<evidence type="ECO:0000256" key="2">
    <source>
        <dbReference type="ARBA" id="ARBA00004524"/>
    </source>
</evidence>
<feature type="disulfide bond" evidence="27">
    <location>
        <begin position="33"/>
        <end position="43"/>
    </location>
</feature>
<dbReference type="GO" id="GO:0043005">
    <property type="term" value="C:neuron projection"/>
    <property type="evidence" value="ECO:0007669"/>
    <property type="project" value="TreeGrafter"/>
</dbReference>
<dbReference type="GO" id="GO:0016702">
    <property type="term" value="F:oxidoreductase activity, acting on single donors with incorporation of molecular oxygen, incorporation of two atoms of oxygen"/>
    <property type="evidence" value="ECO:0007669"/>
    <property type="project" value="TreeGrafter"/>
</dbReference>
<keyword evidence="15" id="KW-0276">Fatty acid metabolism</keyword>
<keyword evidence="10" id="KW-0575">Peroxidase</keyword>
<keyword evidence="11" id="KW-0643">Prostaglandin biosynthesis</keyword>
<evidence type="ECO:0000256" key="21">
    <source>
        <dbReference type="ARBA" id="ARBA00023160"/>
    </source>
</evidence>
<dbReference type="Pfam" id="PF03098">
    <property type="entry name" value="An_peroxidase"/>
    <property type="match status" value="1"/>
</dbReference>
<dbReference type="PRINTS" id="PR00457">
    <property type="entry name" value="ANPEROXIDASE"/>
</dbReference>
<keyword evidence="16" id="KW-0492">Microsome</keyword>
<comment type="catalytic activity">
    <reaction evidence="23">
        <text>(9Z,12Z)-octadecadienoate + AH2 + O2 = (9R)-hydroxy-(10E,12Z)-octadecadienoate + A + H2O</text>
        <dbReference type="Rhea" id="RHEA:75447"/>
        <dbReference type="ChEBI" id="CHEBI:13193"/>
        <dbReference type="ChEBI" id="CHEBI:15377"/>
        <dbReference type="ChEBI" id="CHEBI:15379"/>
        <dbReference type="ChEBI" id="CHEBI:17499"/>
        <dbReference type="ChEBI" id="CHEBI:30245"/>
        <dbReference type="ChEBI" id="CHEBI:77895"/>
    </reaction>
    <physiologicalReaction direction="left-to-right" evidence="23">
        <dbReference type="Rhea" id="RHEA:75448"/>
    </physiologicalReaction>
</comment>
<dbReference type="PROSITE" id="PS50026">
    <property type="entry name" value="EGF_3"/>
    <property type="match status" value="1"/>
</dbReference>
<dbReference type="GO" id="GO:0046872">
    <property type="term" value="F:metal ion binding"/>
    <property type="evidence" value="ECO:0007669"/>
    <property type="project" value="UniProtKB-KW"/>
</dbReference>
<dbReference type="EMBL" id="KQ416946">
    <property type="protein sequence ID" value="KOF94522.1"/>
    <property type="molecule type" value="Genomic_DNA"/>
</dbReference>
<comment type="catalytic activity">
    <reaction evidence="22">
        <text>(9Z,12Z)-octadecadienoate + AH2 + O2 = (9S)-hydroxy-(10E,12Z)-octadecadienoate + A + H2O</text>
        <dbReference type="Rhea" id="RHEA:75459"/>
        <dbReference type="ChEBI" id="CHEBI:13193"/>
        <dbReference type="ChEBI" id="CHEBI:15377"/>
        <dbReference type="ChEBI" id="CHEBI:15379"/>
        <dbReference type="ChEBI" id="CHEBI:17499"/>
        <dbReference type="ChEBI" id="CHEBI:30245"/>
        <dbReference type="ChEBI" id="CHEBI:77852"/>
    </reaction>
    <physiologicalReaction direction="left-to-right" evidence="22">
        <dbReference type="Rhea" id="RHEA:75460"/>
    </physiologicalReaction>
</comment>
<dbReference type="InterPro" id="IPR019791">
    <property type="entry name" value="Haem_peroxidase_animal"/>
</dbReference>
<keyword evidence="21" id="KW-0275">Fatty acid biosynthesis</keyword>
<evidence type="ECO:0000256" key="8">
    <source>
        <dbReference type="ARBA" id="ARBA00022501"/>
    </source>
</evidence>
<dbReference type="AlphaFoldDB" id="A0A0L8HZ87"/>
<gene>
    <name evidence="30" type="ORF">OCBIM_22001588mg</name>
</gene>
<evidence type="ECO:0000256" key="7">
    <source>
        <dbReference type="ARBA" id="ARBA00012440"/>
    </source>
</evidence>
<dbReference type="Gene3D" id="2.10.25.10">
    <property type="entry name" value="Laminin"/>
    <property type="match status" value="1"/>
</dbReference>
<keyword evidence="27" id="KW-0245">EGF-like domain</keyword>
<comment type="catalytic activity">
    <reaction evidence="24">
        <text>(9Z,12Z)-octadecadienoate + AH2 + O2 = (13S)-hydroxy-(9Z,11E)-octadecadienoate + A + H2O</text>
        <dbReference type="Rhea" id="RHEA:75451"/>
        <dbReference type="ChEBI" id="CHEBI:13193"/>
        <dbReference type="ChEBI" id="CHEBI:15377"/>
        <dbReference type="ChEBI" id="CHEBI:15379"/>
        <dbReference type="ChEBI" id="CHEBI:17499"/>
        <dbReference type="ChEBI" id="CHEBI:30245"/>
        <dbReference type="ChEBI" id="CHEBI:90850"/>
    </reaction>
    <physiologicalReaction direction="left-to-right" evidence="24">
        <dbReference type="Rhea" id="RHEA:75452"/>
    </physiologicalReaction>
</comment>
<dbReference type="CDD" id="cd00054">
    <property type="entry name" value="EGF_CA"/>
    <property type="match status" value="1"/>
</dbReference>
<evidence type="ECO:0000256" key="22">
    <source>
        <dbReference type="ARBA" id="ARBA00035976"/>
    </source>
</evidence>
<evidence type="ECO:0000256" key="9">
    <source>
        <dbReference type="ARBA" id="ARBA00022516"/>
    </source>
</evidence>
<evidence type="ECO:0000256" key="16">
    <source>
        <dbReference type="ARBA" id="ARBA00022848"/>
    </source>
</evidence>
<evidence type="ECO:0000256" key="12">
    <source>
        <dbReference type="ARBA" id="ARBA00022617"/>
    </source>
</evidence>
<evidence type="ECO:0000313" key="30">
    <source>
        <dbReference type="EMBL" id="KOF94522.1"/>
    </source>
</evidence>
<comment type="pathway">
    <text evidence="4">Lipid metabolism; prostaglandin biosynthesis.</text>
</comment>
<dbReference type="GO" id="GO:0020037">
    <property type="term" value="F:heme binding"/>
    <property type="evidence" value="ECO:0007669"/>
    <property type="project" value="InterPro"/>
</dbReference>
<evidence type="ECO:0000256" key="17">
    <source>
        <dbReference type="ARBA" id="ARBA00022964"/>
    </source>
</evidence>
<dbReference type="KEGG" id="obi:106867683"/>
<keyword evidence="27" id="KW-1015">Disulfide bond</keyword>
<keyword evidence="28" id="KW-0732">Signal</keyword>
<dbReference type="Gene3D" id="1.10.640.10">
    <property type="entry name" value="Haem peroxidase domain superfamily, animal type"/>
    <property type="match status" value="1"/>
</dbReference>
<dbReference type="GO" id="GO:0006979">
    <property type="term" value="P:response to oxidative stress"/>
    <property type="evidence" value="ECO:0007669"/>
    <property type="project" value="InterPro"/>
</dbReference>
<feature type="chain" id="PRO_5005584054" description="prostaglandin-endoperoxide synthase" evidence="28">
    <location>
        <begin position="29"/>
        <end position="593"/>
    </location>
</feature>
<dbReference type="SUPFAM" id="SSF57196">
    <property type="entry name" value="EGF/Laminin"/>
    <property type="match status" value="1"/>
</dbReference>
<evidence type="ECO:0000256" key="10">
    <source>
        <dbReference type="ARBA" id="ARBA00022559"/>
    </source>
</evidence>
<evidence type="ECO:0000256" key="20">
    <source>
        <dbReference type="ARBA" id="ARBA00023098"/>
    </source>
</evidence>
<feature type="binding site" description="axial binding residue" evidence="26">
    <location>
        <position position="371"/>
    </location>
    <ligand>
        <name>heme b</name>
        <dbReference type="ChEBI" id="CHEBI:60344"/>
    </ligand>
    <ligandPart>
        <name>Fe</name>
        <dbReference type="ChEBI" id="CHEBI:18248"/>
    </ligandPart>
</feature>
<dbReference type="PANTHER" id="PTHR11903:SF39">
    <property type="entry name" value="PROSTAGLANDIN G_H SYNTHASE 2-LIKE"/>
    <property type="match status" value="1"/>
</dbReference>
<keyword evidence="8" id="KW-0644">Prostaglandin metabolism</keyword>
<accession>A0A0L8HZ87</accession>
<evidence type="ECO:0000256" key="25">
    <source>
        <dbReference type="ARBA" id="ARBA00036409"/>
    </source>
</evidence>
<comment type="subcellular location">
    <subcellularLocation>
        <location evidence="3">Endoplasmic reticulum membrane</location>
    </subcellularLocation>
    <subcellularLocation>
        <location evidence="2">Microsome membrane</location>
    </subcellularLocation>
</comment>
<evidence type="ECO:0000256" key="11">
    <source>
        <dbReference type="ARBA" id="ARBA00022585"/>
    </source>
</evidence>
<evidence type="ECO:0000256" key="24">
    <source>
        <dbReference type="ARBA" id="ARBA00036358"/>
    </source>
</evidence>
<dbReference type="GO" id="GO:0005789">
    <property type="term" value="C:endoplasmic reticulum membrane"/>
    <property type="evidence" value="ECO:0007669"/>
    <property type="project" value="UniProtKB-SubCell"/>
</dbReference>
<evidence type="ECO:0000256" key="23">
    <source>
        <dbReference type="ARBA" id="ARBA00036313"/>
    </source>
</evidence>
<protein>
    <recommendedName>
        <fullName evidence="7">prostaglandin-endoperoxide synthase</fullName>
        <ecNumber evidence="7">1.14.99.1</ecNumber>
    </recommendedName>
</protein>